<organism evidence="2 3">
    <name type="scientific">Panicum virgatum</name>
    <name type="common">Blackwell switchgrass</name>
    <dbReference type="NCBI Taxonomy" id="38727"/>
    <lineage>
        <taxon>Eukaryota</taxon>
        <taxon>Viridiplantae</taxon>
        <taxon>Streptophyta</taxon>
        <taxon>Embryophyta</taxon>
        <taxon>Tracheophyta</taxon>
        <taxon>Spermatophyta</taxon>
        <taxon>Magnoliopsida</taxon>
        <taxon>Liliopsida</taxon>
        <taxon>Poales</taxon>
        <taxon>Poaceae</taxon>
        <taxon>PACMAD clade</taxon>
        <taxon>Panicoideae</taxon>
        <taxon>Panicodae</taxon>
        <taxon>Paniceae</taxon>
        <taxon>Panicinae</taxon>
        <taxon>Panicum</taxon>
        <taxon>Panicum sect. Hiantes</taxon>
    </lineage>
</organism>
<dbReference type="Proteomes" id="UP000823388">
    <property type="component" value="Chromosome 2N"/>
</dbReference>
<proteinExistence type="predicted"/>
<reference evidence="2" key="1">
    <citation type="submission" date="2020-05" db="EMBL/GenBank/DDBJ databases">
        <title>WGS assembly of Panicum virgatum.</title>
        <authorList>
            <person name="Lovell J.T."/>
            <person name="Jenkins J."/>
            <person name="Shu S."/>
            <person name="Juenger T.E."/>
            <person name="Schmutz J."/>
        </authorList>
    </citation>
    <scope>NUCLEOTIDE SEQUENCE</scope>
    <source>
        <strain evidence="2">AP13</strain>
    </source>
</reference>
<evidence type="ECO:0000313" key="3">
    <source>
        <dbReference type="Proteomes" id="UP000823388"/>
    </source>
</evidence>
<evidence type="ECO:0000313" key="2">
    <source>
        <dbReference type="EMBL" id="KAG2632877.1"/>
    </source>
</evidence>
<accession>A0A8T0VER7</accession>
<protein>
    <submittedName>
        <fullName evidence="2">Uncharacterized protein</fullName>
    </submittedName>
</protein>
<comment type="caution">
    <text evidence="2">The sequence shown here is derived from an EMBL/GenBank/DDBJ whole genome shotgun (WGS) entry which is preliminary data.</text>
</comment>
<sequence>MTPVPTSPAAEATQPCQLSPLPRPVAAPSPRCRRPPSRAATLCSPPNPPWHGGDPPLLPPWRGDDTPGSLQGTAAALPGSPQGTAATLPGSRTVAPLLPRRCGRRREGRRRENRRRDVMLMVWRRRRPGSRGCDGGLVAPAANRPGRPPWRADGGGATAQRPQGAAVQESRAGRWAMPR</sequence>
<dbReference type="AlphaFoldDB" id="A0A8T0VER7"/>
<dbReference type="EMBL" id="CM029040">
    <property type="protein sequence ID" value="KAG2632877.1"/>
    <property type="molecule type" value="Genomic_DNA"/>
</dbReference>
<evidence type="ECO:0000256" key="1">
    <source>
        <dbReference type="SAM" id="MobiDB-lite"/>
    </source>
</evidence>
<keyword evidence="3" id="KW-1185">Reference proteome</keyword>
<feature type="region of interest" description="Disordered" evidence="1">
    <location>
        <begin position="127"/>
        <end position="179"/>
    </location>
</feature>
<gene>
    <name evidence="2" type="ORF">PVAP13_2NG122003</name>
</gene>
<name>A0A8T0VER7_PANVG</name>
<feature type="region of interest" description="Disordered" evidence="1">
    <location>
        <begin position="1"/>
        <end position="95"/>
    </location>
</feature>